<feature type="binding site" evidence="5">
    <location>
        <position position="550"/>
    </location>
    <ligand>
        <name>Fe cation</name>
        <dbReference type="ChEBI" id="CHEBI:24875"/>
        <note>catalytic</note>
    </ligand>
</feature>
<proteinExistence type="inferred from homology"/>
<dbReference type="InterPro" id="IPR004294">
    <property type="entry name" value="Carotenoid_Oase"/>
</dbReference>
<feature type="compositionally biased region" description="Low complexity" evidence="6">
    <location>
        <begin position="35"/>
        <end position="44"/>
    </location>
</feature>
<comment type="caution">
    <text evidence="7">The sequence shown here is derived from an EMBL/GenBank/DDBJ whole genome shotgun (WGS) entry which is preliminary data.</text>
</comment>
<dbReference type="EMBL" id="JABFUD020000007">
    <property type="protein sequence ID" value="KAI5077804.1"/>
    <property type="molecule type" value="Genomic_DNA"/>
</dbReference>
<dbReference type="GO" id="GO:0009570">
    <property type="term" value="C:chloroplast stroma"/>
    <property type="evidence" value="ECO:0007669"/>
    <property type="project" value="TreeGrafter"/>
</dbReference>
<dbReference type="GO" id="GO:0010436">
    <property type="term" value="F:carotenoid dioxygenase activity"/>
    <property type="evidence" value="ECO:0007669"/>
    <property type="project" value="TreeGrafter"/>
</dbReference>
<evidence type="ECO:0000313" key="7">
    <source>
        <dbReference type="EMBL" id="KAI5077804.1"/>
    </source>
</evidence>
<dbReference type="AlphaFoldDB" id="A0A9D4V174"/>
<evidence type="ECO:0000256" key="4">
    <source>
        <dbReference type="ARBA" id="ARBA00023004"/>
    </source>
</evidence>
<name>A0A9D4V174_ADICA</name>
<dbReference type="Proteomes" id="UP000886520">
    <property type="component" value="Chromosome 7"/>
</dbReference>
<evidence type="ECO:0000256" key="6">
    <source>
        <dbReference type="SAM" id="MobiDB-lite"/>
    </source>
</evidence>
<feature type="binding site" evidence="5">
    <location>
        <position position="291"/>
    </location>
    <ligand>
        <name>Fe cation</name>
        <dbReference type="ChEBI" id="CHEBI:24875"/>
        <note>catalytic</note>
    </ligand>
</feature>
<dbReference type="GO" id="GO:0016121">
    <property type="term" value="P:carotene catabolic process"/>
    <property type="evidence" value="ECO:0007669"/>
    <property type="project" value="TreeGrafter"/>
</dbReference>
<keyword evidence="4 5" id="KW-0408">Iron</keyword>
<evidence type="ECO:0000313" key="8">
    <source>
        <dbReference type="Proteomes" id="UP000886520"/>
    </source>
</evidence>
<comment type="cofactor">
    <cofactor evidence="5">
        <name>Fe(2+)</name>
        <dbReference type="ChEBI" id="CHEBI:29033"/>
    </cofactor>
    <text evidence="5">Binds 1 Fe(2+) ion per subunit.</text>
</comment>
<feature type="region of interest" description="Disordered" evidence="6">
    <location>
        <begin position="17"/>
        <end position="44"/>
    </location>
</feature>
<gene>
    <name evidence="7" type="ORF">GOP47_0007628</name>
</gene>
<dbReference type="PANTHER" id="PTHR10543:SF46">
    <property type="entry name" value="CAROTENOID CLEAVAGE DIOXYGENASE 4, CHLOROPLASTIC-RELATED"/>
    <property type="match status" value="1"/>
</dbReference>
<dbReference type="OrthoDB" id="1069523at2759"/>
<keyword evidence="3" id="KW-0560">Oxidoreductase</keyword>
<evidence type="ECO:0000256" key="1">
    <source>
        <dbReference type="ARBA" id="ARBA00006787"/>
    </source>
</evidence>
<dbReference type="Pfam" id="PF03055">
    <property type="entry name" value="RPE65"/>
    <property type="match status" value="1"/>
</dbReference>
<keyword evidence="2 5" id="KW-0479">Metal-binding</keyword>
<dbReference type="GO" id="GO:0046872">
    <property type="term" value="F:metal ion binding"/>
    <property type="evidence" value="ECO:0007669"/>
    <property type="project" value="UniProtKB-KW"/>
</dbReference>
<organism evidence="7 8">
    <name type="scientific">Adiantum capillus-veneris</name>
    <name type="common">Maidenhair fern</name>
    <dbReference type="NCBI Taxonomy" id="13818"/>
    <lineage>
        <taxon>Eukaryota</taxon>
        <taxon>Viridiplantae</taxon>
        <taxon>Streptophyta</taxon>
        <taxon>Embryophyta</taxon>
        <taxon>Tracheophyta</taxon>
        <taxon>Polypodiopsida</taxon>
        <taxon>Polypodiidae</taxon>
        <taxon>Polypodiales</taxon>
        <taxon>Pteridineae</taxon>
        <taxon>Pteridaceae</taxon>
        <taxon>Vittarioideae</taxon>
        <taxon>Adiantum</taxon>
    </lineage>
</organism>
<keyword evidence="3" id="KW-0223">Dioxygenase</keyword>
<feature type="binding site" evidence="5">
    <location>
        <position position="242"/>
    </location>
    <ligand>
        <name>Fe cation</name>
        <dbReference type="ChEBI" id="CHEBI:24875"/>
        <note>catalytic</note>
    </ligand>
</feature>
<feature type="binding site" evidence="5">
    <location>
        <position position="358"/>
    </location>
    <ligand>
        <name>Fe cation</name>
        <dbReference type="ChEBI" id="CHEBI:24875"/>
        <note>catalytic</note>
    </ligand>
</feature>
<comment type="similarity">
    <text evidence="1">Belongs to the carotenoid oxygenase family.</text>
</comment>
<protein>
    <submittedName>
        <fullName evidence="7">Uncharacterized protein</fullName>
    </submittedName>
</protein>
<evidence type="ECO:0000256" key="2">
    <source>
        <dbReference type="ARBA" id="ARBA00022723"/>
    </source>
</evidence>
<keyword evidence="8" id="KW-1185">Reference proteome</keyword>
<sequence length="567" mass="63263">MAALPIPPACPIPAPRRSSPLACSRHHAANPPPHSSNNGHPRSPFSHISTIFQALIHTAPHSPNIYLSSNFAPLSHESPPTPCPHIEGTIPPSLTGVFLRNGPNPLHPPASNYHYFDGDGMIHAVTINNGSAVHACRYIRTNRFVCEEVAKRPLFVRPIGELNGLKGIAKLLVLLLRHITGIIDISKGFGSANAGLVYFNNKVLAMSEEDKPHCLHLSNDGDIHTVGRFDFGGKLKSSMSAHPKVDPMTNEMFSFSYNLLIPPYLRYYRVTCNGEKLKEIPITITEPTLLHDFAISKNYAIFYEHQIMFRLHNLIKGGSPIVIDEKKRPRVGILPRYDDNQSNMKWFECPPNFGTCMHFLNAWEEDDEVVMVGCVIQPLALVFTDMEKIQSRLTKFRFNLKTGKIRSEKVSHANIDMGRINENYLGQKTRFVYLCTYGPWPKYSGVCKVDLEAPCISNPQGLINDQSVDSTNEPCIVGRRTFGENCYGSEPFFVPNPSNSSLHEDDGYLVTYVHDEVKNCSKLVIMDAQSPTLAIVAAISMPTRVPYGFHSLFVSASQLQNQDARIF</sequence>
<dbReference type="PANTHER" id="PTHR10543">
    <property type="entry name" value="BETA-CAROTENE DIOXYGENASE"/>
    <property type="match status" value="1"/>
</dbReference>
<accession>A0A9D4V174</accession>
<evidence type="ECO:0000256" key="3">
    <source>
        <dbReference type="ARBA" id="ARBA00022964"/>
    </source>
</evidence>
<reference evidence="7" key="1">
    <citation type="submission" date="2021-01" db="EMBL/GenBank/DDBJ databases">
        <title>Adiantum capillus-veneris genome.</title>
        <authorList>
            <person name="Fang Y."/>
            <person name="Liao Q."/>
        </authorList>
    </citation>
    <scope>NUCLEOTIDE SEQUENCE</scope>
    <source>
        <strain evidence="7">H3</strain>
        <tissue evidence="7">Leaf</tissue>
    </source>
</reference>
<evidence type="ECO:0000256" key="5">
    <source>
        <dbReference type="PIRSR" id="PIRSR604294-1"/>
    </source>
</evidence>